<feature type="domain" description="PBP" evidence="6">
    <location>
        <begin position="43"/>
        <end position="292"/>
    </location>
</feature>
<sequence length="330" mass="34871">MNIPTSLRRAKTPVVLTAAVLLAVSACGSAEAGSDGSDGEGGKPTGTVQVDGSSTVAPLSTVAAELFRAENPGVEVAVGTSGTGGGFEKFCHGETDISNASRAIEDVEASACRLKGVEYQELQVAGDGLSVVVSKDNDFVECLTVDQLRMIWQPGSKIDNWNQVDATFPDQKLELFGPGTDSGTFDYFTGAVNGEEGASRTDYAANEDDDLIVRGVSGSVGGMGYFGHSYYEENKDQLKALAIDGGDGCVAPTVEAVQNGSYKPLARPLFIYPRASSLEKPEVAAFLDYYVENNKRIAEKANFVPLSAEQDAELRKDLDALKAKQAKQES</sequence>
<evidence type="ECO:0000256" key="3">
    <source>
        <dbReference type="ARBA" id="ARBA00022729"/>
    </source>
</evidence>
<accession>A0ABZ1GHE3</accession>
<comment type="similarity">
    <text evidence="1 4">Belongs to the PstS family.</text>
</comment>
<dbReference type="Pfam" id="PF12849">
    <property type="entry name" value="PBP_like_2"/>
    <property type="match status" value="1"/>
</dbReference>
<dbReference type="GeneID" id="91541538"/>
<evidence type="ECO:0000256" key="2">
    <source>
        <dbReference type="ARBA" id="ARBA00022448"/>
    </source>
</evidence>
<feature type="signal peptide" evidence="4">
    <location>
        <begin position="1"/>
        <end position="32"/>
    </location>
</feature>
<proteinExistence type="inferred from homology"/>
<evidence type="ECO:0000313" key="7">
    <source>
        <dbReference type="EMBL" id="WSD04863.1"/>
    </source>
</evidence>
<dbReference type="InterPro" id="IPR050811">
    <property type="entry name" value="Phosphate_ABC_transporter"/>
</dbReference>
<dbReference type="PANTHER" id="PTHR30570:SF1">
    <property type="entry name" value="PHOSPHATE-BINDING PROTEIN PSTS"/>
    <property type="match status" value="1"/>
</dbReference>
<protein>
    <recommendedName>
        <fullName evidence="4">Phosphate-binding protein</fullName>
    </recommendedName>
</protein>
<dbReference type="Proteomes" id="UP001335325">
    <property type="component" value="Chromosome"/>
</dbReference>
<dbReference type="SUPFAM" id="SSF53850">
    <property type="entry name" value="Periplasmic binding protein-like II"/>
    <property type="match status" value="1"/>
</dbReference>
<reference evidence="7 8" key="1">
    <citation type="submission" date="2022-10" db="EMBL/GenBank/DDBJ databases">
        <title>The complete genomes of actinobacterial strains from the NBC collection.</title>
        <authorList>
            <person name="Joergensen T.S."/>
            <person name="Alvarez Arevalo M."/>
            <person name="Sterndorff E.B."/>
            <person name="Faurdal D."/>
            <person name="Vuksanovic O."/>
            <person name="Mourched A.-S."/>
            <person name="Charusanti P."/>
            <person name="Shaw S."/>
            <person name="Blin K."/>
            <person name="Weber T."/>
        </authorList>
    </citation>
    <scope>NUCLEOTIDE SEQUENCE [LARGE SCALE GENOMIC DNA]</scope>
    <source>
        <strain evidence="7 8">NBC 01753</strain>
    </source>
</reference>
<evidence type="ECO:0000259" key="6">
    <source>
        <dbReference type="Pfam" id="PF12849"/>
    </source>
</evidence>
<evidence type="ECO:0000256" key="5">
    <source>
        <dbReference type="SAM" id="MobiDB-lite"/>
    </source>
</evidence>
<evidence type="ECO:0000313" key="8">
    <source>
        <dbReference type="Proteomes" id="UP001335325"/>
    </source>
</evidence>
<dbReference type="PANTHER" id="PTHR30570">
    <property type="entry name" value="PERIPLASMIC PHOSPHATE BINDING COMPONENT OF PHOSPHATE ABC TRANSPORTER"/>
    <property type="match status" value="1"/>
</dbReference>
<evidence type="ECO:0000256" key="4">
    <source>
        <dbReference type="RuleBase" id="RU367119"/>
    </source>
</evidence>
<comment type="function">
    <text evidence="4">Involved in the system for phosphate transport across the cytoplasmic membrane.</text>
</comment>
<dbReference type="InterPro" id="IPR024370">
    <property type="entry name" value="PBP_domain"/>
</dbReference>
<keyword evidence="2 4" id="KW-0813">Transport</keyword>
<gene>
    <name evidence="7" type="ORF">OIE73_03170</name>
</gene>
<dbReference type="InterPro" id="IPR011862">
    <property type="entry name" value="Phos-bd"/>
</dbReference>
<keyword evidence="3 4" id="KW-0732">Signal</keyword>
<feature type="chain" id="PRO_5044971807" description="Phosphate-binding protein" evidence="4">
    <location>
        <begin position="33"/>
        <end position="330"/>
    </location>
</feature>
<organism evidence="7 8">
    <name type="scientific">Streptomyces hirsutus</name>
    <dbReference type="NCBI Taxonomy" id="35620"/>
    <lineage>
        <taxon>Bacteria</taxon>
        <taxon>Bacillati</taxon>
        <taxon>Actinomycetota</taxon>
        <taxon>Actinomycetes</taxon>
        <taxon>Kitasatosporales</taxon>
        <taxon>Streptomycetaceae</taxon>
        <taxon>Streptomyces</taxon>
    </lineage>
</organism>
<keyword evidence="4" id="KW-0592">Phosphate transport</keyword>
<feature type="region of interest" description="Disordered" evidence="5">
    <location>
        <begin position="31"/>
        <end position="54"/>
    </location>
</feature>
<dbReference type="NCBIfam" id="TIGR02136">
    <property type="entry name" value="ptsS_2"/>
    <property type="match status" value="1"/>
</dbReference>
<keyword evidence="8" id="KW-1185">Reference proteome</keyword>
<dbReference type="EMBL" id="CP109134">
    <property type="protein sequence ID" value="WSD04863.1"/>
    <property type="molecule type" value="Genomic_DNA"/>
</dbReference>
<evidence type="ECO:0000256" key="1">
    <source>
        <dbReference type="ARBA" id="ARBA00008725"/>
    </source>
</evidence>
<dbReference type="Gene3D" id="3.40.190.10">
    <property type="entry name" value="Periplasmic binding protein-like II"/>
    <property type="match status" value="2"/>
</dbReference>
<dbReference type="CDD" id="cd13654">
    <property type="entry name" value="PBP2_phosphate_like_2"/>
    <property type="match status" value="1"/>
</dbReference>
<name>A0ABZ1GHE3_9ACTN</name>
<dbReference type="RefSeq" id="WP_326751158.1">
    <property type="nucleotide sequence ID" value="NZ_CP109134.1"/>
</dbReference>